<organism evidence="1 2">
    <name type="scientific">Devosia pacifica</name>
    <dbReference type="NCBI Taxonomy" id="1335967"/>
    <lineage>
        <taxon>Bacteria</taxon>
        <taxon>Pseudomonadati</taxon>
        <taxon>Pseudomonadota</taxon>
        <taxon>Alphaproteobacteria</taxon>
        <taxon>Hyphomicrobiales</taxon>
        <taxon>Devosiaceae</taxon>
        <taxon>Devosia</taxon>
    </lineage>
</organism>
<protein>
    <submittedName>
        <fullName evidence="1">Uncharacterized protein</fullName>
    </submittedName>
</protein>
<accession>A0A918VW76</accession>
<evidence type="ECO:0000313" key="2">
    <source>
        <dbReference type="Proteomes" id="UP000646579"/>
    </source>
</evidence>
<proteinExistence type="predicted"/>
<keyword evidence="2" id="KW-1185">Reference proteome</keyword>
<reference evidence="1" key="2">
    <citation type="submission" date="2020-09" db="EMBL/GenBank/DDBJ databases">
        <authorList>
            <person name="Sun Q."/>
            <person name="Kim S."/>
        </authorList>
    </citation>
    <scope>NUCLEOTIDE SEQUENCE</scope>
    <source>
        <strain evidence="1">KCTC 32437</strain>
    </source>
</reference>
<comment type="caution">
    <text evidence="1">The sequence shown here is derived from an EMBL/GenBank/DDBJ whole genome shotgun (WGS) entry which is preliminary data.</text>
</comment>
<gene>
    <name evidence="1" type="ORF">GCM10007989_25630</name>
</gene>
<evidence type="ECO:0000313" key="1">
    <source>
        <dbReference type="EMBL" id="GHA28963.1"/>
    </source>
</evidence>
<dbReference type="AlphaFoldDB" id="A0A918VW76"/>
<dbReference type="Proteomes" id="UP000646579">
    <property type="component" value="Unassembled WGS sequence"/>
</dbReference>
<dbReference type="EMBL" id="BMZE01000003">
    <property type="protein sequence ID" value="GHA28963.1"/>
    <property type="molecule type" value="Genomic_DNA"/>
</dbReference>
<sequence length="98" mass="10854">MIVALNGKRDGLLQSAFTRGLCEDTQRSFYTGSKLSRVCGEVDNTYAVPLRQFSSNTYARWTVAKVEINQSDIGIFGKLKGRALIGSDSYGLETKVFH</sequence>
<name>A0A918VW76_9HYPH</name>
<reference evidence="1" key="1">
    <citation type="journal article" date="2014" name="Int. J. Syst. Evol. Microbiol.">
        <title>Complete genome sequence of Corynebacterium casei LMG S-19264T (=DSM 44701T), isolated from a smear-ripened cheese.</title>
        <authorList>
            <consortium name="US DOE Joint Genome Institute (JGI-PGF)"/>
            <person name="Walter F."/>
            <person name="Albersmeier A."/>
            <person name="Kalinowski J."/>
            <person name="Ruckert C."/>
        </authorList>
    </citation>
    <scope>NUCLEOTIDE SEQUENCE</scope>
    <source>
        <strain evidence="1">KCTC 32437</strain>
    </source>
</reference>